<dbReference type="AlphaFoldDB" id="A0A329MU03"/>
<feature type="transmembrane region" description="Helical" evidence="6">
    <location>
        <begin position="110"/>
        <end position="132"/>
    </location>
</feature>
<organism evidence="8 9">
    <name type="scientific">Paenibacillus contaminans</name>
    <dbReference type="NCBI Taxonomy" id="450362"/>
    <lineage>
        <taxon>Bacteria</taxon>
        <taxon>Bacillati</taxon>
        <taxon>Bacillota</taxon>
        <taxon>Bacilli</taxon>
        <taxon>Bacillales</taxon>
        <taxon>Paenibacillaceae</taxon>
        <taxon>Paenibacillus</taxon>
    </lineage>
</organism>
<dbReference type="InterPro" id="IPR036259">
    <property type="entry name" value="MFS_trans_sf"/>
</dbReference>
<dbReference type="PANTHER" id="PTHR42718">
    <property type="entry name" value="MAJOR FACILITATOR SUPERFAMILY MULTIDRUG TRANSPORTER MFSC"/>
    <property type="match status" value="1"/>
</dbReference>
<evidence type="ECO:0000256" key="2">
    <source>
        <dbReference type="ARBA" id="ARBA00022448"/>
    </source>
</evidence>
<feature type="transmembrane region" description="Helical" evidence="6">
    <location>
        <begin position="320"/>
        <end position="341"/>
    </location>
</feature>
<sequence>MPMQQTVNSNAGDKLLRVLMFTLVISVMNASMFNVVLPVISKQFDLTPSQVSWIVTSYMIVYAIGSVTFGKLADKYRLKDLLTFGLLFFAAGSVVGMAATEYWMIIAGRILQATGASVIPATAMIVPVRYFAPEKRGSALGTVAVGLALGTAIGPIVSGFVTSVASWRFLFAISIFSLLTLPYYRKYLDDTRGAVGKIDFIGGILLAGTVAAMLLAITQMSLWLFLSGAALLALFLARIRYAKEPFVKPSIFRNKQYTLGLIVAFVMTGLSFGIPFMTPQLLSSVNHMSPAFIGFVMFPGAIMSALMGRKGGKLADQKGNPFLVFSAASLIFAGFISLSSIVGMSPVIIAICLIFGNVGQTFMQIAMSNTVSRTLSKEEVGVGMGMLSMLNFISGATATALIGKTLDFGAVTHWNPLAHNNEAFVYSNIFLALAILVVLVTTFYYMQFGGAGKRLRAERNAAQ</sequence>
<keyword evidence="4 6" id="KW-1133">Transmembrane helix</keyword>
<evidence type="ECO:0000256" key="6">
    <source>
        <dbReference type="SAM" id="Phobius"/>
    </source>
</evidence>
<accession>A0A329MU03</accession>
<feature type="transmembrane region" description="Helical" evidence="6">
    <location>
        <begin position="51"/>
        <end position="69"/>
    </location>
</feature>
<dbReference type="InterPro" id="IPR011701">
    <property type="entry name" value="MFS"/>
</dbReference>
<dbReference type="OrthoDB" id="2403626at2"/>
<dbReference type="SUPFAM" id="SSF103473">
    <property type="entry name" value="MFS general substrate transporter"/>
    <property type="match status" value="1"/>
</dbReference>
<evidence type="ECO:0000259" key="7">
    <source>
        <dbReference type="PROSITE" id="PS50850"/>
    </source>
</evidence>
<dbReference type="Pfam" id="PF07690">
    <property type="entry name" value="MFS_1"/>
    <property type="match status" value="1"/>
</dbReference>
<evidence type="ECO:0000256" key="1">
    <source>
        <dbReference type="ARBA" id="ARBA00004651"/>
    </source>
</evidence>
<dbReference type="GO" id="GO:0022857">
    <property type="term" value="F:transmembrane transporter activity"/>
    <property type="evidence" value="ECO:0007669"/>
    <property type="project" value="InterPro"/>
</dbReference>
<feature type="transmembrane region" description="Helical" evidence="6">
    <location>
        <begin position="347"/>
        <end position="368"/>
    </location>
</feature>
<evidence type="ECO:0000256" key="5">
    <source>
        <dbReference type="ARBA" id="ARBA00023136"/>
    </source>
</evidence>
<comment type="subcellular location">
    <subcellularLocation>
        <location evidence="1">Cell membrane</location>
        <topology evidence="1">Multi-pass membrane protein</topology>
    </subcellularLocation>
</comment>
<dbReference type="CDD" id="cd17321">
    <property type="entry name" value="MFS_MMR_MDR_like"/>
    <property type="match status" value="1"/>
</dbReference>
<feature type="domain" description="Major facilitator superfamily (MFS) profile" evidence="7">
    <location>
        <begin position="15"/>
        <end position="446"/>
    </location>
</feature>
<protein>
    <submittedName>
        <fullName evidence="8">Antiporter</fullName>
    </submittedName>
</protein>
<dbReference type="InterPro" id="IPR020846">
    <property type="entry name" value="MFS_dom"/>
</dbReference>
<dbReference type="PRINTS" id="PR01036">
    <property type="entry name" value="TCRTETB"/>
</dbReference>
<feature type="transmembrane region" description="Helical" evidence="6">
    <location>
        <begin position="167"/>
        <end position="184"/>
    </location>
</feature>
<gene>
    <name evidence="8" type="ORF">DQG23_01065</name>
</gene>
<feature type="transmembrane region" description="Helical" evidence="6">
    <location>
        <begin position="259"/>
        <end position="278"/>
    </location>
</feature>
<evidence type="ECO:0000313" key="9">
    <source>
        <dbReference type="Proteomes" id="UP000250369"/>
    </source>
</evidence>
<feature type="transmembrane region" description="Helical" evidence="6">
    <location>
        <begin position="18"/>
        <end position="39"/>
    </location>
</feature>
<feature type="transmembrane region" description="Helical" evidence="6">
    <location>
        <begin position="423"/>
        <end position="446"/>
    </location>
</feature>
<evidence type="ECO:0000256" key="4">
    <source>
        <dbReference type="ARBA" id="ARBA00022989"/>
    </source>
</evidence>
<dbReference type="Gene3D" id="1.20.1720.10">
    <property type="entry name" value="Multidrug resistance protein D"/>
    <property type="match status" value="1"/>
</dbReference>
<dbReference type="GO" id="GO:0005886">
    <property type="term" value="C:plasma membrane"/>
    <property type="evidence" value="ECO:0007669"/>
    <property type="project" value="UniProtKB-SubCell"/>
</dbReference>
<feature type="transmembrane region" description="Helical" evidence="6">
    <location>
        <begin position="222"/>
        <end position="239"/>
    </location>
</feature>
<dbReference type="Proteomes" id="UP000250369">
    <property type="component" value="Unassembled WGS sequence"/>
</dbReference>
<keyword evidence="9" id="KW-1185">Reference proteome</keyword>
<keyword evidence="2" id="KW-0813">Transport</keyword>
<feature type="transmembrane region" description="Helical" evidence="6">
    <location>
        <begin position="139"/>
        <end position="161"/>
    </location>
</feature>
<feature type="transmembrane region" description="Helical" evidence="6">
    <location>
        <begin position="290"/>
        <end position="308"/>
    </location>
</feature>
<dbReference type="EMBL" id="QMFB01000001">
    <property type="protein sequence ID" value="RAV22828.1"/>
    <property type="molecule type" value="Genomic_DNA"/>
</dbReference>
<keyword evidence="5 6" id="KW-0472">Membrane</keyword>
<reference evidence="8 9" key="1">
    <citation type="journal article" date="2009" name="Int. J. Syst. Evol. Microbiol.">
        <title>Paenibacillus contaminans sp. nov., isolated from a contaminated laboratory plate.</title>
        <authorList>
            <person name="Chou J.H."/>
            <person name="Lee J.H."/>
            <person name="Lin M.C."/>
            <person name="Chang P.S."/>
            <person name="Arun A.B."/>
            <person name="Young C.C."/>
            <person name="Chen W.M."/>
        </authorList>
    </citation>
    <scope>NUCLEOTIDE SEQUENCE [LARGE SCALE GENOMIC DNA]</scope>
    <source>
        <strain evidence="8 9">CKOBP-6</strain>
    </source>
</reference>
<dbReference type="PANTHER" id="PTHR42718:SF9">
    <property type="entry name" value="MAJOR FACILITATOR SUPERFAMILY MULTIDRUG TRANSPORTER MFSC"/>
    <property type="match status" value="1"/>
</dbReference>
<evidence type="ECO:0000256" key="3">
    <source>
        <dbReference type="ARBA" id="ARBA00022692"/>
    </source>
</evidence>
<evidence type="ECO:0000313" key="8">
    <source>
        <dbReference type="EMBL" id="RAV22828.1"/>
    </source>
</evidence>
<feature type="transmembrane region" description="Helical" evidence="6">
    <location>
        <begin position="380"/>
        <end position="403"/>
    </location>
</feature>
<dbReference type="PROSITE" id="PS50850">
    <property type="entry name" value="MFS"/>
    <property type="match status" value="1"/>
</dbReference>
<comment type="caution">
    <text evidence="8">The sequence shown here is derived from an EMBL/GenBank/DDBJ whole genome shotgun (WGS) entry which is preliminary data.</text>
</comment>
<dbReference type="Gene3D" id="1.20.1250.20">
    <property type="entry name" value="MFS general substrate transporter like domains"/>
    <property type="match status" value="1"/>
</dbReference>
<name>A0A329MU03_9BACL</name>
<keyword evidence="3 6" id="KW-0812">Transmembrane</keyword>
<feature type="transmembrane region" description="Helical" evidence="6">
    <location>
        <begin position="81"/>
        <end position="104"/>
    </location>
</feature>
<feature type="transmembrane region" description="Helical" evidence="6">
    <location>
        <begin position="196"/>
        <end position="216"/>
    </location>
</feature>
<proteinExistence type="predicted"/>